<organism evidence="2 3">
    <name type="scientific">Wickerhamomyces ciferrii (strain ATCC 14091 / BCRC 22168 / CBS 111 / JCM 3599 / NBRC 0793 / NRRL Y-1031 F-60-10)</name>
    <name type="common">Yeast</name>
    <name type="synonym">Pichia ciferrii</name>
    <dbReference type="NCBI Taxonomy" id="1206466"/>
    <lineage>
        <taxon>Eukaryota</taxon>
        <taxon>Fungi</taxon>
        <taxon>Dikarya</taxon>
        <taxon>Ascomycota</taxon>
        <taxon>Saccharomycotina</taxon>
        <taxon>Saccharomycetes</taxon>
        <taxon>Phaffomycetales</taxon>
        <taxon>Wickerhamomycetaceae</taxon>
        <taxon>Wickerhamomyces</taxon>
    </lineage>
</organism>
<dbReference type="AlphaFoldDB" id="K0KC66"/>
<evidence type="ECO:0000313" key="2">
    <source>
        <dbReference type="EMBL" id="CCH42670.1"/>
    </source>
</evidence>
<sequence>MAKSAGVQDVAGDEVSNLLKDFTNFEGDTDNGSDDEEEEVDVSKSSDPVDEDVINKELVTWAGRLELESIDLRQKAKELTSQMTKNSLSIKNTSDELKSEFIEWKESSTKLLDGSIKSFSKATSNFLSATKSMSNTKSNSANQTDKRVISSIFEILESTQSSIKSFEKKLIAVNKNERSKTRVGGTQIDNEVPLSTLNKKLQTIINSVQRFQDQNMREEELRKESNSNILQLNETLGKCLRRIEDIQYLQVDFGHELKVLNRSQNNLLGEFNKIKSASVINNAKSTNNQINKELNNTNNNQYRPTPPNSSFNESSNIIHQPRVQLPESPKNIEPRKRGRKPGTKLVRGKLQDPNSSTDIPLKTHRTRRNLTLAEPGFMSDKLPKPYQSKKRKILQDRINQTKSPRPQLQRDHLPQQQREDSHYHQFNRQQSQPIFSSSSFDKHDSSNNCISLLSDDMQSSLNSEL</sequence>
<feature type="compositionally biased region" description="Basic and acidic residues" evidence="1">
    <location>
        <begin position="408"/>
        <end position="423"/>
    </location>
</feature>
<proteinExistence type="predicted"/>
<dbReference type="GO" id="GO:0000794">
    <property type="term" value="C:condensed nuclear chromosome"/>
    <property type="evidence" value="ECO:0007669"/>
    <property type="project" value="InterPro"/>
</dbReference>
<evidence type="ECO:0000313" key="3">
    <source>
        <dbReference type="Proteomes" id="UP000009328"/>
    </source>
</evidence>
<gene>
    <name evidence="2" type="ORF">BN7_2214</name>
</gene>
<name>K0KC66_WICCF</name>
<accession>K0KC66</accession>
<feature type="compositionally biased region" description="Acidic residues" evidence="1">
    <location>
        <begin position="27"/>
        <end position="40"/>
    </location>
</feature>
<dbReference type="Pfam" id="PF09074">
    <property type="entry name" value="Mer2"/>
    <property type="match status" value="1"/>
</dbReference>
<feature type="compositionally biased region" description="Low complexity" evidence="1">
    <location>
        <begin position="429"/>
        <end position="439"/>
    </location>
</feature>
<feature type="compositionally biased region" description="Polar residues" evidence="1">
    <location>
        <begin position="290"/>
        <end position="318"/>
    </location>
</feature>
<dbReference type="EMBL" id="CAIF01000049">
    <property type="protein sequence ID" value="CCH42670.1"/>
    <property type="molecule type" value="Genomic_DNA"/>
</dbReference>
<comment type="caution">
    <text evidence="2">The sequence shown here is derived from an EMBL/GenBank/DDBJ whole genome shotgun (WGS) entry which is preliminary data.</text>
</comment>
<protein>
    <submittedName>
        <fullName evidence="2">Uncharacterized protein</fullName>
    </submittedName>
</protein>
<dbReference type="GO" id="GO:0007131">
    <property type="term" value="P:reciprocal meiotic recombination"/>
    <property type="evidence" value="ECO:0007669"/>
    <property type="project" value="InterPro"/>
</dbReference>
<dbReference type="HOGENOM" id="CLU_588221_0_0_1"/>
<feature type="compositionally biased region" description="Polar residues" evidence="1">
    <location>
        <begin position="447"/>
        <end position="465"/>
    </location>
</feature>
<evidence type="ECO:0000256" key="1">
    <source>
        <dbReference type="SAM" id="MobiDB-lite"/>
    </source>
</evidence>
<dbReference type="Proteomes" id="UP000009328">
    <property type="component" value="Unassembled WGS sequence"/>
</dbReference>
<keyword evidence="3" id="KW-1185">Reference proteome</keyword>
<feature type="region of interest" description="Disordered" evidence="1">
    <location>
        <begin position="21"/>
        <end position="49"/>
    </location>
</feature>
<feature type="compositionally biased region" description="Polar residues" evidence="1">
    <location>
        <begin position="397"/>
        <end position="406"/>
    </location>
</feature>
<feature type="region of interest" description="Disordered" evidence="1">
    <location>
        <begin position="290"/>
        <end position="465"/>
    </location>
</feature>
<dbReference type="InterPro" id="IPR015159">
    <property type="entry name" value="Rec107"/>
</dbReference>
<dbReference type="InParanoid" id="K0KC66"/>
<reference evidence="2 3" key="1">
    <citation type="journal article" date="2012" name="Eukaryot. Cell">
        <title>Draft genome sequence of Wickerhamomyces ciferrii NRRL Y-1031 F-60-10.</title>
        <authorList>
            <person name="Schneider J."/>
            <person name="Andrea H."/>
            <person name="Blom J."/>
            <person name="Jaenicke S."/>
            <person name="Ruckert C."/>
            <person name="Schorsch C."/>
            <person name="Szczepanowski R."/>
            <person name="Farwick M."/>
            <person name="Goesmann A."/>
            <person name="Puhler A."/>
            <person name="Schaffer S."/>
            <person name="Tauch A."/>
            <person name="Kohler T."/>
            <person name="Brinkrolf K."/>
        </authorList>
    </citation>
    <scope>NUCLEOTIDE SEQUENCE [LARGE SCALE GENOMIC DNA]</scope>
    <source>
        <strain evidence="3">ATCC 14091 / BCRC 22168 / CBS 111 / JCM 3599 / NBRC 0793 / NRRL Y-1031 F-60-10</strain>
    </source>
</reference>